<dbReference type="InterPro" id="IPR023198">
    <property type="entry name" value="PGP-like_dom2"/>
</dbReference>
<sequence length="240" mass="26515">MNPSRNPKIKAIFFDFMGTCLDWHTPVLSALPPSIPTTTASSLAITWRHTYFDSNAARLAANLPPEDIDITLRATLLSTLSSPKYAQYQPLITDDILQNCISAFHNMPAWPDVPPAIASLRKAGYELFVFANGTPRLQLDLCKSSGLQFDMLFSSALLGVYKPALESYEKVLSLVKIKPEESVQVAAHAYDTRGAKATGMRTVYVRRWTDDVNEDMDVVRGENDAFLENMSGLVEAIAAL</sequence>
<keyword evidence="1" id="KW-0378">Hydrolase</keyword>
<protein>
    <submittedName>
        <fullName evidence="2">(S)-2-haloacid dehalogenase IVA</fullName>
    </submittedName>
</protein>
<proteinExistence type="predicted"/>
<dbReference type="Pfam" id="PF00702">
    <property type="entry name" value="Hydrolase"/>
    <property type="match status" value="1"/>
</dbReference>
<dbReference type="InterPro" id="IPR006439">
    <property type="entry name" value="HAD-SF_hydro_IA"/>
</dbReference>
<dbReference type="PANTHER" id="PTHR43316">
    <property type="entry name" value="HYDROLASE, HALOACID DELAHOGENASE-RELATED"/>
    <property type="match status" value="1"/>
</dbReference>
<accession>A0AA39XU19</accession>
<dbReference type="AlphaFoldDB" id="A0AA39XU19"/>
<dbReference type="SFLD" id="SFLDG01129">
    <property type="entry name" value="C1.5:_HAD__Beta-PGM__Phosphata"/>
    <property type="match status" value="1"/>
</dbReference>
<dbReference type="InterPro" id="IPR036412">
    <property type="entry name" value="HAD-like_sf"/>
</dbReference>
<dbReference type="PANTHER" id="PTHR43316:SF3">
    <property type="entry name" value="HALOACID DEHALOGENASE, TYPE II (AFU_ORTHOLOGUE AFUA_2G07750)-RELATED"/>
    <property type="match status" value="1"/>
</dbReference>
<dbReference type="SFLD" id="SFLDS00003">
    <property type="entry name" value="Haloacid_Dehalogenase"/>
    <property type="match status" value="1"/>
</dbReference>
<reference evidence="2" key="1">
    <citation type="submission" date="2023-06" db="EMBL/GenBank/DDBJ databases">
        <title>Genome-scale phylogeny and comparative genomics of the fungal order Sordariales.</title>
        <authorList>
            <consortium name="Lawrence Berkeley National Laboratory"/>
            <person name="Hensen N."/>
            <person name="Bonometti L."/>
            <person name="Westerberg I."/>
            <person name="Brannstrom I.O."/>
            <person name="Guillou S."/>
            <person name="Cros-Aarteil S."/>
            <person name="Calhoun S."/>
            <person name="Haridas S."/>
            <person name="Kuo A."/>
            <person name="Mondo S."/>
            <person name="Pangilinan J."/>
            <person name="Riley R."/>
            <person name="Labutti K."/>
            <person name="Andreopoulos B."/>
            <person name="Lipzen A."/>
            <person name="Chen C."/>
            <person name="Yanf M."/>
            <person name="Daum C."/>
            <person name="Ng V."/>
            <person name="Clum A."/>
            <person name="Steindorff A."/>
            <person name="Ohm R."/>
            <person name="Martin F."/>
            <person name="Silar P."/>
            <person name="Natvig D."/>
            <person name="Lalanne C."/>
            <person name="Gautier V."/>
            <person name="Ament-Velasquez S.L."/>
            <person name="Kruys A."/>
            <person name="Hutchinson M.I."/>
            <person name="Powell A.J."/>
            <person name="Barry K."/>
            <person name="Miller A.N."/>
            <person name="Grigoriev I.V."/>
            <person name="Debuchy R."/>
            <person name="Gladieux P."/>
            <person name="Thoren M.H."/>
            <person name="Johannesson H."/>
        </authorList>
    </citation>
    <scope>NUCLEOTIDE SEQUENCE</scope>
    <source>
        <strain evidence="2">SMH2532-1</strain>
    </source>
</reference>
<dbReference type="Gene3D" id="1.10.150.240">
    <property type="entry name" value="Putative phosphatase, domain 2"/>
    <property type="match status" value="1"/>
</dbReference>
<dbReference type="PRINTS" id="PR00413">
    <property type="entry name" value="HADHALOGNASE"/>
</dbReference>
<gene>
    <name evidence="2" type="ORF">B0T16DRAFT_248646</name>
</gene>
<dbReference type="InterPro" id="IPR051540">
    <property type="entry name" value="S-2-haloacid_dehalogenase"/>
</dbReference>
<dbReference type="InterPro" id="IPR023214">
    <property type="entry name" value="HAD_sf"/>
</dbReference>
<comment type="caution">
    <text evidence="2">The sequence shown here is derived from an EMBL/GenBank/DDBJ whole genome shotgun (WGS) entry which is preliminary data.</text>
</comment>
<evidence type="ECO:0000256" key="1">
    <source>
        <dbReference type="ARBA" id="ARBA00022801"/>
    </source>
</evidence>
<evidence type="ECO:0000313" key="2">
    <source>
        <dbReference type="EMBL" id="KAK0639820.1"/>
    </source>
</evidence>
<dbReference type="Proteomes" id="UP001174936">
    <property type="component" value="Unassembled WGS sequence"/>
</dbReference>
<name>A0AA39XU19_9PEZI</name>
<dbReference type="SUPFAM" id="SSF56784">
    <property type="entry name" value="HAD-like"/>
    <property type="match status" value="1"/>
</dbReference>
<dbReference type="GO" id="GO:0016791">
    <property type="term" value="F:phosphatase activity"/>
    <property type="evidence" value="ECO:0007669"/>
    <property type="project" value="UniProtKB-ARBA"/>
</dbReference>
<evidence type="ECO:0000313" key="3">
    <source>
        <dbReference type="Proteomes" id="UP001174936"/>
    </source>
</evidence>
<dbReference type="EMBL" id="JAULSV010000007">
    <property type="protein sequence ID" value="KAK0639820.1"/>
    <property type="molecule type" value="Genomic_DNA"/>
</dbReference>
<dbReference type="Gene3D" id="3.40.50.1000">
    <property type="entry name" value="HAD superfamily/HAD-like"/>
    <property type="match status" value="1"/>
</dbReference>
<organism evidence="2 3">
    <name type="scientific">Cercophora newfieldiana</name>
    <dbReference type="NCBI Taxonomy" id="92897"/>
    <lineage>
        <taxon>Eukaryota</taxon>
        <taxon>Fungi</taxon>
        <taxon>Dikarya</taxon>
        <taxon>Ascomycota</taxon>
        <taxon>Pezizomycotina</taxon>
        <taxon>Sordariomycetes</taxon>
        <taxon>Sordariomycetidae</taxon>
        <taxon>Sordariales</taxon>
        <taxon>Lasiosphaeriaceae</taxon>
        <taxon>Cercophora</taxon>
    </lineage>
</organism>
<keyword evidence="3" id="KW-1185">Reference proteome</keyword>
<dbReference type="NCBIfam" id="TIGR01493">
    <property type="entry name" value="HAD-SF-IA-v2"/>
    <property type="match status" value="1"/>
</dbReference>